<dbReference type="HOGENOM" id="CLU_009583_2_1_10"/>
<dbReference type="SUPFAM" id="SSF53756">
    <property type="entry name" value="UDP-Glycosyltransferase/glycogen phosphorylase"/>
    <property type="match status" value="1"/>
</dbReference>
<evidence type="ECO:0000313" key="3">
    <source>
        <dbReference type="EMBL" id="AHJ95472.1"/>
    </source>
</evidence>
<evidence type="ECO:0000259" key="2">
    <source>
        <dbReference type="Pfam" id="PF13579"/>
    </source>
</evidence>
<accession>W8EUQ9</accession>
<dbReference type="PATRIC" id="fig|1227739.3.peg.168"/>
<dbReference type="CDD" id="cd03801">
    <property type="entry name" value="GT4_PimA-like"/>
    <property type="match status" value="1"/>
</dbReference>
<dbReference type="PANTHER" id="PTHR12526">
    <property type="entry name" value="GLYCOSYLTRANSFERASE"/>
    <property type="match status" value="1"/>
</dbReference>
<dbReference type="InterPro" id="IPR001296">
    <property type="entry name" value="Glyco_trans_1"/>
</dbReference>
<dbReference type="OrthoDB" id="9806653at2"/>
<dbReference type="RefSeq" id="WP_044000400.1">
    <property type="nucleotide sequence ID" value="NZ_CP007144.1"/>
</dbReference>
<evidence type="ECO:0000259" key="1">
    <source>
        <dbReference type="Pfam" id="PF00534"/>
    </source>
</evidence>
<reference evidence="3 4" key="1">
    <citation type="submission" date="2014-01" db="EMBL/GenBank/DDBJ databases">
        <title>Complete sequence of plasmid1 of ionizing-radiation resistance bacterium Hymenobacter swuensis DY53.</title>
        <authorList>
            <person name="Jung J.-H."/>
            <person name="Jeong S.-W."/>
            <person name="Joe M.-H."/>
            <person name="Cho y.-j."/>
            <person name="Kim M.-K."/>
            <person name="Lim S.-Y."/>
        </authorList>
    </citation>
    <scope>NUCLEOTIDE SEQUENCE [LARGE SCALE GENOMIC DNA]</scope>
    <source>
        <strain evidence="3 4">DY53</strain>
        <plasmid evidence="3 4">pHsw1</plasmid>
    </source>
</reference>
<protein>
    <submittedName>
        <fullName evidence="3">Uncharacterized protein</fullName>
    </submittedName>
</protein>
<keyword evidence="3" id="KW-0614">Plasmid</keyword>
<evidence type="ECO:0000313" key="4">
    <source>
        <dbReference type="Proteomes" id="UP000019423"/>
    </source>
</evidence>
<dbReference type="Pfam" id="PF00534">
    <property type="entry name" value="Glycos_transf_1"/>
    <property type="match status" value="1"/>
</dbReference>
<feature type="domain" description="Glycosyl transferase family 1" evidence="1">
    <location>
        <begin position="218"/>
        <end position="357"/>
    </location>
</feature>
<dbReference type="Proteomes" id="UP000019423">
    <property type="component" value="Plasmid pHsw1"/>
</dbReference>
<dbReference type="KEGG" id="hsw:Hsw_PA0139"/>
<keyword evidence="4" id="KW-1185">Reference proteome</keyword>
<dbReference type="eggNOG" id="COG0438">
    <property type="taxonomic scope" value="Bacteria"/>
</dbReference>
<gene>
    <name evidence="3" type="ORF">Hsw_PA0139</name>
</gene>
<dbReference type="AlphaFoldDB" id="W8EUQ9"/>
<geneLocation type="plasmid" evidence="3 4">
    <name>pHsw1</name>
</geneLocation>
<dbReference type="Pfam" id="PF13579">
    <property type="entry name" value="Glyco_trans_4_4"/>
    <property type="match status" value="1"/>
</dbReference>
<dbReference type="GO" id="GO:0016757">
    <property type="term" value="F:glycosyltransferase activity"/>
    <property type="evidence" value="ECO:0007669"/>
    <property type="project" value="InterPro"/>
</dbReference>
<dbReference type="InterPro" id="IPR028098">
    <property type="entry name" value="Glyco_trans_4-like_N"/>
</dbReference>
<feature type="domain" description="Glycosyltransferase subfamily 4-like N-terminal" evidence="2">
    <location>
        <begin position="40"/>
        <end position="197"/>
    </location>
</feature>
<name>W8EUQ9_9BACT</name>
<proteinExistence type="predicted"/>
<organism evidence="3 4">
    <name type="scientific">Hymenobacter swuensis DY53</name>
    <dbReference type="NCBI Taxonomy" id="1227739"/>
    <lineage>
        <taxon>Bacteria</taxon>
        <taxon>Pseudomonadati</taxon>
        <taxon>Bacteroidota</taxon>
        <taxon>Cytophagia</taxon>
        <taxon>Cytophagales</taxon>
        <taxon>Hymenobacteraceae</taxon>
        <taxon>Hymenobacter</taxon>
    </lineage>
</organism>
<sequence length="397" mass="45166">MVSIPEFLILPQAADAPTELEPDIRIIHLILGKANPERMNGVNKVVHALATQQYRAGWNVEVWGITHDREVNYPPREFATSLFRACRSPFQLDEELVAALETIEDKTVIHLHGGFIPVYHTLARKLTELNLCYVLTPHGSYSAAAMHKSRLMKRLYMQLYERFLLTHAAQVQCLGHSEVRGLQQLPNEVRTCLLPYGFEIPAPLNLPDRDEPRGIFRVGFCGRLDERHKGLSCLIKGFAEFARRTPGVELWIIGDGPDRKRVEQWAAEAPKGKIKLLGSRFGDEKMGLLSQLDVFAHPSHYEGLPTAVLEAATLGVPCLVTEATNFGSYIRDFDCGLVLPTADPELLTEGLDRLRRQWLNVPRRQLAQRCHAMVTTAFYWPTLLHEYQRMYRRAYYA</sequence>
<dbReference type="EMBL" id="CP007144">
    <property type="protein sequence ID" value="AHJ95472.1"/>
    <property type="molecule type" value="Genomic_DNA"/>
</dbReference>
<dbReference type="Gene3D" id="3.40.50.2000">
    <property type="entry name" value="Glycogen Phosphorylase B"/>
    <property type="match status" value="2"/>
</dbReference>
<dbReference type="PANTHER" id="PTHR12526:SF630">
    <property type="entry name" value="GLYCOSYLTRANSFERASE"/>
    <property type="match status" value="1"/>
</dbReference>